<proteinExistence type="predicted"/>
<sequence length="108" mass="12171">MRIDTPPEENSCCTSDENLSYIHSPYRAAYVVVRRSTQPFHLRSEGHQIKRTSRRVVHSQVFATVLAYYSLVLGDVLLTQSYSFFGLPGMSLIRDSSKCELAPSGQKS</sequence>
<evidence type="ECO:0000313" key="3">
    <source>
        <dbReference type="Proteomes" id="UP000054018"/>
    </source>
</evidence>
<feature type="transmembrane region" description="Helical" evidence="1">
    <location>
        <begin position="61"/>
        <end position="85"/>
    </location>
</feature>
<evidence type="ECO:0000313" key="2">
    <source>
        <dbReference type="EMBL" id="KIK26414.1"/>
    </source>
</evidence>
<evidence type="ECO:0000256" key="1">
    <source>
        <dbReference type="SAM" id="Phobius"/>
    </source>
</evidence>
<gene>
    <name evidence="2" type="ORF">PISMIDRAFT_275028</name>
</gene>
<keyword evidence="1" id="KW-1133">Transmembrane helix</keyword>
<protein>
    <submittedName>
        <fullName evidence="2">Uncharacterized protein</fullName>
    </submittedName>
</protein>
<dbReference type="AlphaFoldDB" id="A0A0C9ZKC4"/>
<dbReference type="EMBL" id="KN833702">
    <property type="protein sequence ID" value="KIK26414.1"/>
    <property type="molecule type" value="Genomic_DNA"/>
</dbReference>
<keyword evidence="1" id="KW-0472">Membrane</keyword>
<dbReference type="HOGENOM" id="CLU_2197983_0_0_1"/>
<reference evidence="2 3" key="1">
    <citation type="submission" date="2014-04" db="EMBL/GenBank/DDBJ databases">
        <authorList>
            <consortium name="DOE Joint Genome Institute"/>
            <person name="Kuo A."/>
            <person name="Kohler A."/>
            <person name="Costa M.D."/>
            <person name="Nagy L.G."/>
            <person name="Floudas D."/>
            <person name="Copeland A."/>
            <person name="Barry K.W."/>
            <person name="Cichocki N."/>
            <person name="Veneault-Fourrey C."/>
            <person name="LaButti K."/>
            <person name="Lindquist E.A."/>
            <person name="Lipzen A."/>
            <person name="Lundell T."/>
            <person name="Morin E."/>
            <person name="Murat C."/>
            <person name="Sun H."/>
            <person name="Tunlid A."/>
            <person name="Henrissat B."/>
            <person name="Grigoriev I.V."/>
            <person name="Hibbett D.S."/>
            <person name="Martin F."/>
            <person name="Nordberg H.P."/>
            <person name="Cantor M.N."/>
            <person name="Hua S.X."/>
        </authorList>
    </citation>
    <scope>NUCLEOTIDE SEQUENCE [LARGE SCALE GENOMIC DNA]</scope>
    <source>
        <strain evidence="2 3">441</strain>
    </source>
</reference>
<accession>A0A0C9ZKC4</accession>
<name>A0A0C9ZKC4_9AGAM</name>
<dbReference type="Proteomes" id="UP000054018">
    <property type="component" value="Unassembled WGS sequence"/>
</dbReference>
<keyword evidence="3" id="KW-1185">Reference proteome</keyword>
<reference evidence="3" key="2">
    <citation type="submission" date="2015-01" db="EMBL/GenBank/DDBJ databases">
        <title>Evolutionary Origins and Diversification of the Mycorrhizal Mutualists.</title>
        <authorList>
            <consortium name="DOE Joint Genome Institute"/>
            <consortium name="Mycorrhizal Genomics Consortium"/>
            <person name="Kohler A."/>
            <person name="Kuo A."/>
            <person name="Nagy L.G."/>
            <person name="Floudas D."/>
            <person name="Copeland A."/>
            <person name="Barry K.W."/>
            <person name="Cichocki N."/>
            <person name="Veneault-Fourrey C."/>
            <person name="LaButti K."/>
            <person name="Lindquist E.A."/>
            <person name="Lipzen A."/>
            <person name="Lundell T."/>
            <person name="Morin E."/>
            <person name="Murat C."/>
            <person name="Riley R."/>
            <person name="Ohm R."/>
            <person name="Sun H."/>
            <person name="Tunlid A."/>
            <person name="Henrissat B."/>
            <person name="Grigoriev I.V."/>
            <person name="Hibbett D.S."/>
            <person name="Martin F."/>
        </authorList>
    </citation>
    <scope>NUCLEOTIDE SEQUENCE [LARGE SCALE GENOMIC DNA]</scope>
    <source>
        <strain evidence="3">441</strain>
    </source>
</reference>
<organism evidence="2 3">
    <name type="scientific">Pisolithus microcarpus 441</name>
    <dbReference type="NCBI Taxonomy" id="765257"/>
    <lineage>
        <taxon>Eukaryota</taxon>
        <taxon>Fungi</taxon>
        <taxon>Dikarya</taxon>
        <taxon>Basidiomycota</taxon>
        <taxon>Agaricomycotina</taxon>
        <taxon>Agaricomycetes</taxon>
        <taxon>Agaricomycetidae</taxon>
        <taxon>Boletales</taxon>
        <taxon>Sclerodermatineae</taxon>
        <taxon>Pisolithaceae</taxon>
        <taxon>Pisolithus</taxon>
    </lineage>
</organism>
<keyword evidence="1" id="KW-0812">Transmembrane</keyword>